<dbReference type="Pfam" id="PF07690">
    <property type="entry name" value="MFS_1"/>
    <property type="match status" value="1"/>
</dbReference>
<keyword evidence="1" id="KW-0812">Transmembrane</keyword>
<feature type="transmembrane region" description="Helical" evidence="1">
    <location>
        <begin position="72"/>
        <end position="91"/>
    </location>
</feature>
<feature type="transmembrane region" description="Helical" evidence="1">
    <location>
        <begin position="341"/>
        <end position="363"/>
    </location>
</feature>
<dbReference type="GO" id="GO:0022857">
    <property type="term" value="F:transmembrane transporter activity"/>
    <property type="evidence" value="ECO:0007669"/>
    <property type="project" value="InterPro"/>
</dbReference>
<name>A0A381RHJ2_9ZZZZ</name>
<protein>
    <recommendedName>
        <fullName evidence="2">Major facilitator superfamily (MFS) profile domain-containing protein</fullName>
    </recommendedName>
</protein>
<reference evidence="3" key="1">
    <citation type="submission" date="2018-05" db="EMBL/GenBank/DDBJ databases">
        <authorList>
            <person name="Lanie J.A."/>
            <person name="Ng W.-L."/>
            <person name="Kazmierczak K.M."/>
            <person name="Andrzejewski T.M."/>
            <person name="Davidsen T.M."/>
            <person name="Wayne K.J."/>
            <person name="Tettelin H."/>
            <person name="Glass J.I."/>
            <person name="Rusch D."/>
            <person name="Podicherti R."/>
            <person name="Tsui H.-C.T."/>
            <person name="Winkler M.E."/>
        </authorList>
    </citation>
    <scope>NUCLEOTIDE SEQUENCE</scope>
</reference>
<dbReference type="GO" id="GO:0005886">
    <property type="term" value="C:plasma membrane"/>
    <property type="evidence" value="ECO:0007669"/>
    <property type="project" value="TreeGrafter"/>
</dbReference>
<feature type="transmembrane region" description="Helical" evidence="1">
    <location>
        <begin position="280"/>
        <end position="299"/>
    </location>
</feature>
<evidence type="ECO:0000259" key="2">
    <source>
        <dbReference type="PROSITE" id="PS50850"/>
    </source>
</evidence>
<feature type="transmembrane region" description="Helical" evidence="1">
    <location>
        <begin position="161"/>
        <end position="181"/>
    </location>
</feature>
<dbReference type="InterPro" id="IPR020846">
    <property type="entry name" value="MFS_dom"/>
</dbReference>
<dbReference type="PROSITE" id="PS50850">
    <property type="entry name" value="MFS"/>
    <property type="match status" value="1"/>
</dbReference>
<evidence type="ECO:0000313" key="3">
    <source>
        <dbReference type="EMBL" id="SUZ90349.1"/>
    </source>
</evidence>
<dbReference type="InterPro" id="IPR011701">
    <property type="entry name" value="MFS"/>
</dbReference>
<feature type="transmembrane region" description="Helical" evidence="1">
    <location>
        <begin position="224"/>
        <end position="244"/>
    </location>
</feature>
<keyword evidence="1" id="KW-1133">Transmembrane helix</keyword>
<feature type="transmembrane region" description="Helical" evidence="1">
    <location>
        <begin position="97"/>
        <end position="119"/>
    </location>
</feature>
<dbReference type="SUPFAM" id="SSF103473">
    <property type="entry name" value="MFS general substrate transporter"/>
    <property type="match status" value="1"/>
</dbReference>
<dbReference type="PANTHER" id="PTHR23521:SF3">
    <property type="entry name" value="MFS TRANSPORTER"/>
    <property type="match status" value="1"/>
</dbReference>
<feature type="transmembrane region" description="Helical" evidence="1">
    <location>
        <begin position="305"/>
        <end position="329"/>
    </location>
</feature>
<dbReference type="InterPro" id="IPR036259">
    <property type="entry name" value="MFS_trans_sf"/>
</dbReference>
<accession>A0A381RHJ2</accession>
<gene>
    <name evidence="3" type="ORF">METZ01_LOCUS43203</name>
</gene>
<dbReference type="AlphaFoldDB" id="A0A381RHJ2"/>
<organism evidence="3">
    <name type="scientific">marine metagenome</name>
    <dbReference type="NCBI Taxonomy" id="408172"/>
    <lineage>
        <taxon>unclassified sequences</taxon>
        <taxon>metagenomes</taxon>
        <taxon>ecological metagenomes</taxon>
    </lineage>
</organism>
<dbReference type="EMBL" id="UINC01001887">
    <property type="protein sequence ID" value="SUZ90349.1"/>
    <property type="molecule type" value="Genomic_DNA"/>
</dbReference>
<feature type="domain" description="Major facilitator superfamily (MFS) profile" evidence="2">
    <location>
        <begin position="6"/>
        <end position="401"/>
    </location>
</feature>
<sequence length="411" mass="43571">MRPISLLVILCVAESLSMASFANFAVLLPEFKVLWSLSNTEAGWIGGIYFAGYVFAVPVLVGLTDAVDAKRIYLVSAFIGVIASFAFALFAEGFWTAMLFRFISGVSLAGTYMPGLQILNDRLEEKQRLKAVPWYTGAFGLGSGGSFFLTGQLVGKVDWPVIFSVVGMLQVACVFIVLAAVPSRRKSSSGEGGGRHPLDFRPVFTNFKAMAYIFGYTGHSYELFAFRAWIVTFLVFAAAVSGAAVSRVEIANYVTIFSLVGFPASVIGAHFALRGNRRRLVTVVMTVSFVLGGMLGFLVGIPFLLLVLIAGVYSAVIMADSGSLTAGTVESARNDERGATLAVHSVLGFSGGFLGPLVVGLVLDSTGGQSSYAAWVFACMAIAAGSLVAVILLRAVLARTRTDSGILPPKP</sequence>
<feature type="transmembrane region" description="Helical" evidence="1">
    <location>
        <begin position="131"/>
        <end position="149"/>
    </location>
</feature>
<keyword evidence="1" id="KW-0472">Membrane</keyword>
<dbReference type="Gene3D" id="1.20.1250.20">
    <property type="entry name" value="MFS general substrate transporter like domains"/>
    <property type="match status" value="1"/>
</dbReference>
<proteinExistence type="predicted"/>
<feature type="transmembrane region" description="Helical" evidence="1">
    <location>
        <begin position="250"/>
        <end position="273"/>
    </location>
</feature>
<evidence type="ECO:0000256" key="1">
    <source>
        <dbReference type="SAM" id="Phobius"/>
    </source>
</evidence>
<dbReference type="PANTHER" id="PTHR23521">
    <property type="entry name" value="TRANSPORTER MFS SUPERFAMILY"/>
    <property type="match status" value="1"/>
</dbReference>
<feature type="transmembrane region" description="Helical" evidence="1">
    <location>
        <begin position="375"/>
        <end position="397"/>
    </location>
</feature>
<feature type="transmembrane region" description="Helical" evidence="1">
    <location>
        <begin position="43"/>
        <end position="63"/>
    </location>
</feature>